<feature type="signal peptide" evidence="7">
    <location>
        <begin position="1"/>
        <end position="24"/>
    </location>
</feature>
<comment type="subcellular location">
    <subcellularLocation>
        <location evidence="1">Secreted</location>
    </subcellularLocation>
</comment>
<dbReference type="SUPFAM" id="SSF56300">
    <property type="entry name" value="Metallo-dependent phosphatases"/>
    <property type="match status" value="1"/>
</dbReference>
<dbReference type="GO" id="GO:0046872">
    <property type="term" value="F:metal ion binding"/>
    <property type="evidence" value="ECO:0007669"/>
    <property type="project" value="InterPro"/>
</dbReference>
<dbReference type="Pfam" id="PF17808">
    <property type="entry name" value="fn3_PAP"/>
    <property type="match status" value="1"/>
</dbReference>
<dbReference type="PANTHER" id="PTHR45778:SF6">
    <property type="entry name" value="INACTIVE PURPLE ACID PHOSPHATASE 24-RELATED"/>
    <property type="match status" value="1"/>
</dbReference>
<dbReference type="Proteomes" id="UP000822688">
    <property type="component" value="Chromosome 9"/>
</dbReference>
<evidence type="ECO:0000256" key="6">
    <source>
        <dbReference type="ARBA" id="ARBA00023180"/>
    </source>
</evidence>
<dbReference type="Gene3D" id="3.60.21.10">
    <property type="match status" value="1"/>
</dbReference>
<dbReference type="AlphaFoldDB" id="A0A8T0GTS8"/>
<evidence type="ECO:0000256" key="1">
    <source>
        <dbReference type="ARBA" id="ARBA00004613"/>
    </source>
</evidence>
<dbReference type="InterPro" id="IPR041792">
    <property type="entry name" value="MPP_PAP"/>
</dbReference>
<dbReference type="EMBL" id="CM026430">
    <property type="protein sequence ID" value="KAG0561564.1"/>
    <property type="molecule type" value="Genomic_DNA"/>
</dbReference>
<dbReference type="Pfam" id="PF14008">
    <property type="entry name" value="Metallophos_C"/>
    <property type="match status" value="1"/>
</dbReference>
<keyword evidence="6" id="KW-0325">Glycoprotein</keyword>
<sequence length="629" mass="70272">MGWRGLSVIVVVVVLGVVCGGALGFEVRYDEHQPLSKVMLHNARVLLDDSVSISASPKLLGQKGETAEYVTVSFTRAHGANASDWIGVFSPAKFSSKECLNDLKNGTINKNEPPYLCSAPIKFKNADFGSKGYLQNGKSSLTFRLIKQREDFAFGFFSGNYSNPVLLAISNTVTFADLKAPAWPHLAVGKSWNQMTVTWTSGYGLGDAVPVVLWGPESNKFQFTAPATTLTFTRKDMCGPPAKTVGWREPGFFHTGSMTGLWPSTKYYYKIGHQFKNGKFTWGQENSFTSAPAPGQDSLQKVIILGDMGKAERDGSNEYANYQPAALNTTDRLVEDIDNIDLVIHNGDLAYANGYLSEWDQFTEQVENITSRVPYMTSSGNHERDWPGSGSFFQNLDSGGECGVPFEKYFNMPTGNKDKYWYGFDWGQFHFCIADTEHDWREGTEQYNFLDNCLGSVNRQEQPWLIFIAHRVLGYSSGSFYALEGTFAEPESRDQLQQLWQKHKVDLAIYGHVHQYERTCPVYENQCVSTEKDHYSGTFNATIHIVAGGGGSGLAPFTPLNTTWSMVKDFDFGFTKLTSFNSSSLLFEYKRSSNGQVYDKFWIEREYKDVLGCDATGLTTYCPAFLLAH</sequence>
<evidence type="ECO:0000259" key="8">
    <source>
        <dbReference type="Pfam" id="PF00149"/>
    </source>
</evidence>
<dbReference type="PANTHER" id="PTHR45778">
    <property type="entry name" value="PURPLE ACID PHOSPHATASE-RELATED"/>
    <property type="match status" value="1"/>
</dbReference>
<evidence type="ECO:0000256" key="5">
    <source>
        <dbReference type="ARBA" id="ARBA00022729"/>
    </source>
</evidence>
<evidence type="ECO:0000313" key="13">
    <source>
        <dbReference type="Proteomes" id="UP000822688"/>
    </source>
</evidence>
<dbReference type="Gene3D" id="2.60.40.380">
    <property type="entry name" value="Purple acid phosphatase-like, N-terminal"/>
    <property type="match status" value="1"/>
</dbReference>
<comment type="similarity">
    <text evidence="2 7">Belongs to the metallophosphoesterase superfamily. Purple acid phosphatase family.</text>
</comment>
<evidence type="ECO:0000256" key="2">
    <source>
        <dbReference type="ARBA" id="ARBA00008723"/>
    </source>
</evidence>
<dbReference type="CDD" id="cd00839">
    <property type="entry name" value="MPP_PAPs"/>
    <property type="match status" value="1"/>
</dbReference>
<accession>A0A8T0GTS8</accession>
<comment type="subunit">
    <text evidence="3">Homodimer.</text>
</comment>
<keyword evidence="5 7" id="KW-0732">Signal</keyword>
<gene>
    <name evidence="12" type="ORF">KC19_9G073800</name>
</gene>
<dbReference type="InterPro" id="IPR029052">
    <property type="entry name" value="Metallo-depent_PP-like"/>
</dbReference>
<dbReference type="Pfam" id="PF00149">
    <property type="entry name" value="Metallophos"/>
    <property type="match status" value="1"/>
</dbReference>
<keyword evidence="7" id="KW-0378">Hydrolase</keyword>
<keyword evidence="13" id="KW-1185">Reference proteome</keyword>
<evidence type="ECO:0000259" key="11">
    <source>
        <dbReference type="Pfam" id="PF17808"/>
    </source>
</evidence>
<evidence type="ECO:0000256" key="7">
    <source>
        <dbReference type="RuleBase" id="RU361203"/>
    </source>
</evidence>
<evidence type="ECO:0000259" key="10">
    <source>
        <dbReference type="Pfam" id="PF16656"/>
    </source>
</evidence>
<protein>
    <recommendedName>
        <fullName evidence="7">Purple acid phosphatase</fullName>
        <ecNumber evidence="7">3.1.3.2</ecNumber>
    </recommendedName>
</protein>
<reference evidence="12" key="1">
    <citation type="submission" date="2020-06" db="EMBL/GenBank/DDBJ databases">
        <title>WGS assembly of Ceratodon purpureus strain R40.</title>
        <authorList>
            <person name="Carey S.B."/>
            <person name="Jenkins J."/>
            <person name="Shu S."/>
            <person name="Lovell J.T."/>
            <person name="Sreedasyam A."/>
            <person name="Maumus F."/>
            <person name="Tiley G.P."/>
            <person name="Fernandez-Pozo N."/>
            <person name="Barry K."/>
            <person name="Chen C."/>
            <person name="Wang M."/>
            <person name="Lipzen A."/>
            <person name="Daum C."/>
            <person name="Saski C.A."/>
            <person name="Payton A.C."/>
            <person name="Mcbreen J.C."/>
            <person name="Conrad R.E."/>
            <person name="Kollar L.M."/>
            <person name="Olsson S."/>
            <person name="Huttunen S."/>
            <person name="Landis J.B."/>
            <person name="Wickett N.J."/>
            <person name="Johnson M.G."/>
            <person name="Rensing S.A."/>
            <person name="Grimwood J."/>
            <person name="Schmutz J."/>
            <person name="Mcdaniel S.F."/>
        </authorList>
    </citation>
    <scope>NUCLEOTIDE SEQUENCE</scope>
    <source>
        <strain evidence="12">R40</strain>
    </source>
</reference>
<evidence type="ECO:0000259" key="9">
    <source>
        <dbReference type="Pfam" id="PF14008"/>
    </source>
</evidence>
<dbReference type="InterPro" id="IPR025733">
    <property type="entry name" value="PAPs_C"/>
</dbReference>
<evidence type="ECO:0000313" key="12">
    <source>
        <dbReference type="EMBL" id="KAG0561564.1"/>
    </source>
</evidence>
<dbReference type="InterPro" id="IPR004843">
    <property type="entry name" value="Calcineurin-like_PHP"/>
</dbReference>
<dbReference type="GO" id="GO:0003993">
    <property type="term" value="F:acid phosphatase activity"/>
    <property type="evidence" value="ECO:0007669"/>
    <property type="project" value="UniProtKB-EC"/>
</dbReference>
<comment type="catalytic activity">
    <reaction evidence="7">
        <text>a phosphate monoester + H2O = an alcohol + phosphate</text>
        <dbReference type="Rhea" id="RHEA:15017"/>
        <dbReference type="ChEBI" id="CHEBI:15377"/>
        <dbReference type="ChEBI" id="CHEBI:30879"/>
        <dbReference type="ChEBI" id="CHEBI:43474"/>
        <dbReference type="ChEBI" id="CHEBI:67140"/>
        <dbReference type="EC" id="3.1.3.2"/>
    </reaction>
</comment>
<proteinExistence type="inferred from homology"/>
<feature type="chain" id="PRO_5035959215" description="Purple acid phosphatase" evidence="7">
    <location>
        <begin position="25"/>
        <end position="629"/>
    </location>
</feature>
<keyword evidence="4" id="KW-0964">Secreted</keyword>
<dbReference type="InterPro" id="IPR015914">
    <property type="entry name" value="PAPs_N"/>
</dbReference>
<feature type="domain" description="Purple acid phosphatase Fn3-like" evidence="11">
    <location>
        <begin position="53"/>
        <end position="176"/>
    </location>
</feature>
<dbReference type="SUPFAM" id="SSF49363">
    <property type="entry name" value="Purple acid phosphatase, N-terminal domain"/>
    <property type="match status" value="1"/>
</dbReference>
<evidence type="ECO:0000256" key="4">
    <source>
        <dbReference type="ARBA" id="ARBA00022525"/>
    </source>
</evidence>
<evidence type="ECO:0000256" key="3">
    <source>
        <dbReference type="ARBA" id="ARBA00011738"/>
    </source>
</evidence>
<dbReference type="InterPro" id="IPR008963">
    <property type="entry name" value="Purple_acid_Pase-like_N"/>
</dbReference>
<name>A0A8T0GTS8_CERPU</name>
<feature type="domain" description="Purple acid phosphatase N-terminal" evidence="10">
    <location>
        <begin position="184"/>
        <end position="289"/>
    </location>
</feature>
<dbReference type="GO" id="GO:0005576">
    <property type="term" value="C:extracellular region"/>
    <property type="evidence" value="ECO:0007669"/>
    <property type="project" value="UniProtKB-SubCell"/>
</dbReference>
<dbReference type="Pfam" id="PF16656">
    <property type="entry name" value="Pur_ac_phosph_N"/>
    <property type="match status" value="1"/>
</dbReference>
<feature type="domain" description="Calcineurin-like phosphoesterase" evidence="8">
    <location>
        <begin position="301"/>
        <end position="516"/>
    </location>
</feature>
<feature type="domain" description="Purple acid phosphatase C-terminal" evidence="9">
    <location>
        <begin position="541"/>
        <end position="600"/>
    </location>
</feature>
<dbReference type="InterPro" id="IPR040974">
    <property type="entry name" value="Fn3_PAP"/>
</dbReference>
<dbReference type="EC" id="3.1.3.2" evidence="7"/>
<organism evidence="12 13">
    <name type="scientific">Ceratodon purpureus</name>
    <name type="common">Fire moss</name>
    <name type="synonym">Dicranum purpureum</name>
    <dbReference type="NCBI Taxonomy" id="3225"/>
    <lineage>
        <taxon>Eukaryota</taxon>
        <taxon>Viridiplantae</taxon>
        <taxon>Streptophyta</taxon>
        <taxon>Embryophyta</taxon>
        <taxon>Bryophyta</taxon>
        <taxon>Bryophytina</taxon>
        <taxon>Bryopsida</taxon>
        <taxon>Dicranidae</taxon>
        <taxon>Pseudoditrichales</taxon>
        <taxon>Ditrichaceae</taxon>
        <taxon>Ceratodon</taxon>
    </lineage>
</organism>
<comment type="caution">
    <text evidence="12">The sequence shown here is derived from an EMBL/GenBank/DDBJ whole genome shotgun (WGS) entry which is preliminary data.</text>
</comment>